<keyword evidence="2" id="KW-1185">Reference proteome</keyword>
<comment type="caution">
    <text evidence="1">The sequence shown here is derived from an EMBL/GenBank/DDBJ whole genome shotgun (WGS) entry which is preliminary data.</text>
</comment>
<dbReference type="Proteomes" id="UP000325315">
    <property type="component" value="Unassembled WGS sequence"/>
</dbReference>
<dbReference type="EMBL" id="SMMG02000002">
    <property type="protein sequence ID" value="KAA3484054.1"/>
    <property type="molecule type" value="Genomic_DNA"/>
</dbReference>
<proteinExistence type="predicted"/>
<dbReference type="AlphaFoldDB" id="A0A5B6WSG4"/>
<gene>
    <name evidence="1" type="ORF">EPI10_006166</name>
</gene>
<organism evidence="1 2">
    <name type="scientific">Gossypium australe</name>
    <dbReference type="NCBI Taxonomy" id="47621"/>
    <lineage>
        <taxon>Eukaryota</taxon>
        <taxon>Viridiplantae</taxon>
        <taxon>Streptophyta</taxon>
        <taxon>Embryophyta</taxon>
        <taxon>Tracheophyta</taxon>
        <taxon>Spermatophyta</taxon>
        <taxon>Magnoliopsida</taxon>
        <taxon>eudicotyledons</taxon>
        <taxon>Gunneridae</taxon>
        <taxon>Pentapetalae</taxon>
        <taxon>rosids</taxon>
        <taxon>malvids</taxon>
        <taxon>Malvales</taxon>
        <taxon>Malvaceae</taxon>
        <taxon>Malvoideae</taxon>
        <taxon>Gossypium</taxon>
    </lineage>
</organism>
<reference evidence="2" key="1">
    <citation type="journal article" date="2019" name="Plant Biotechnol. J.">
        <title>Genome sequencing of the Australian wild diploid species Gossypium australe highlights disease resistance and delayed gland morphogenesis.</title>
        <authorList>
            <person name="Cai Y."/>
            <person name="Cai X."/>
            <person name="Wang Q."/>
            <person name="Wang P."/>
            <person name="Zhang Y."/>
            <person name="Cai C."/>
            <person name="Xu Y."/>
            <person name="Wang K."/>
            <person name="Zhou Z."/>
            <person name="Wang C."/>
            <person name="Geng S."/>
            <person name="Li B."/>
            <person name="Dong Q."/>
            <person name="Hou Y."/>
            <person name="Wang H."/>
            <person name="Ai P."/>
            <person name="Liu Z."/>
            <person name="Yi F."/>
            <person name="Sun M."/>
            <person name="An G."/>
            <person name="Cheng J."/>
            <person name="Zhang Y."/>
            <person name="Shi Q."/>
            <person name="Xie Y."/>
            <person name="Shi X."/>
            <person name="Chang Y."/>
            <person name="Huang F."/>
            <person name="Chen Y."/>
            <person name="Hong S."/>
            <person name="Mi L."/>
            <person name="Sun Q."/>
            <person name="Zhang L."/>
            <person name="Zhou B."/>
            <person name="Peng R."/>
            <person name="Zhang X."/>
            <person name="Liu F."/>
        </authorList>
    </citation>
    <scope>NUCLEOTIDE SEQUENCE [LARGE SCALE GENOMIC DNA]</scope>
    <source>
        <strain evidence="2">cv. PA1801</strain>
    </source>
</reference>
<protein>
    <submittedName>
        <fullName evidence="1">Gag/pol protein</fullName>
    </submittedName>
</protein>
<evidence type="ECO:0000313" key="2">
    <source>
        <dbReference type="Proteomes" id="UP000325315"/>
    </source>
</evidence>
<dbReference type="OrthoDB" id="1730670at2759"/>
<name>A0A5B6WSG4_9ROSI</name>
<accession>A0A5B6WSG4</accession>
<sequence>MKDLGEANFVLSIQILRDQNNKMIALSLASYIDKILEGYAMIDLKKGNQPSISRFHLSLEDYPKTTKERENMKKVPYASIVGSVMHTPKYLFCSGIGKLISGESGTKALGSS</sequence>
<evidence type="ECO:0000313" key="1">
    <source>
        <dbReference type="EMBL" id="KAA3484054.1"/>
    </source>
</evidence>